<evidence type="ECO:0000313" key="1">
    <source>
        <dbReference type="EMBL" id="CAD7232068.1"/>
    </source>
</evidence>
<dbReference type="GO" id="GO:0042791">
    <property type="term" value="P:5S class rRNA transcription by RNA polymerase III"/>
    <property type="evidence" value="ECO:0007669"/>
    <property type="project" value="TreeGrafter"/>
</dbReference>
<name>A0A7R8WI04_9CRUS</name>
<dbReference type="AlphaFoldDB" id="A0A7R8WI04"/>
<organism evidence="1">
    <name type="scientific">Cyprideis torosa</name>
    <dbReference type="NCBI Taxonomy" id="163714"/>
    <lineage>
        <taxon>Eukaryota</taxon>
        <taxon>Metazoa</taxon>
        <taxon>Ecdysozoa</taxon>
        <taxon>Arthropoda</taxon>
        <taxon>Crustacea</taxon>
        <taxon>Oligostraca</taxon>
        <taxon>Ostracoda</taxon>
        <taxon>Podocopa</taxon>
        <taxon>Podocopida</taxon>
        <taxon>Cytherocopina</taxon>
        <taxon>Cytheroidea</taxon>
        <taxon>Cytherideidae</taxon>
        <taxon>Cyprideis</taxon>
    </lineage>
</organism>
<sequence>MSSNATAQSVVALAADSCLPDHHKPDTRRVLLHPWIRIDGSLNRKVLDRFLGGVLGFLIRFPGSTLEAIEKHFYPALSVAQTMDLLAQLCEIGCVTCARFHRPSTGFSLFDPPPVLEEDAIPRLGHFMGIRNLENYDFLVSVLGADSSSDGRREDVAAEVREEVERRLDLEVLVETDGEIIPVVMMAELDTIPVVGSIPVVVGLIPEVVEVVGFEWKDSLDFVSYMNHVL</sequence>
<dbReference type="EMBL" id="OB664183">
    <property type="protein sequence ID" value="CAD7232068.1"/>
    <property type="molecule type" value="Genomic_DNA"/>
</dbReference>
<dbReference type="PANTHER" id="PTHR15180:SF1">
    <property type="entry name" value="GENERAL TRANSCRIPTION FACTOR 3C POLYPEPTIDE 1"/>
    <property type="match status" value="1"/>
</dbReference>
<accession>A0A7R8WI04</accession>
<protein>
    <submittedName>
        <fullName evidence="1">Uncharacterized protein</fullName>
    </submittedName>
</protein>
<dbReference type="GO" id="GO:0000127">
    <property type="term" value="C:transcription factor TFIIIC complex"/>
    <property type="evidence" value="ECO:0007669"/>
    <property type="project" value="InterPro"/>
</dbReference>
<reference evidence="1" key="1">
    <citation type="submission" date="2020-11" db="EMBL/GenBank/DDBJ databases">
        <authorList>
            <person name="Tran Van P."/>
        </authorList>
    </citation>
    <scope>NUCLEOTIDE SEQUENCE</scope>
</reference>
<dbReference type="OrthoDB" id="68020at2759"/>
<proteinExistence type="predicted"/>
<dbReference type="PANTHER" id="PTHR15180">
    <property type="entry name" value="GENERAL TRANSCRIPTION FACTOR 3C POLYPEPTIDE 1"/>
    <property type="match status" value="1"/>
</dbReference>
<gene>
    <name evidence="1" type="ORF">CTOB1V02_LOCUS9909</name>
</gene>
<dbReference type="InterPro" id="IPR044210">
    <property type="entry name" value="Tfc3-like"/>
</dbReference>
<dbReference type="GO" id="GO:0006384">
    <property type="term" value="P:transcription initiation at RNA polymerase III promoter"/>
    <property type="evidence" value="ECO:0007669"/>
    <property type="project" value="InterPro"/>
</dbReference>
<dbReference type="GO" id="GO:0003677">
    <property type="term" value="F:DNA binding"/>
    <property type="evidence" value="ECO:0007669"/>
    <property type="project" value="InterPro"/>
</dbReference>